<protein>
    <submittedName>
        <fullName evidence="4">Stress-response A/B barrel domain-containing protein</fullName>
    </submittedName>
</protein>
<dbReference type="Gene3D" id="3.30.70.2650">
    <property type="match status" value="1"/>
</dbReference>
<dbReference type="Gene3D" id="1.20.58.1460">
    <property type="match status" value="1"/>
</dbReference>
<dbReference type="Proteomes" id="UP000095287">
    <property type="component" value="Unplaced"/>
</dbReference>
<dbReference type="GO" id="GO:0006351">
    <property type="term" value="P:DNA-templated transcription"/>
    <property type="evidence" value="ECO:0007669"/>
    <property type="project" value="TreeGrafter"/>
</dbReference>
<dbReference type="WBParaSite" id="L893_g14375.t1">
    <property type="protein sequence ID" value="L893_g14375.t1"/>
    <property type="gene ID" value="L893_g14375"/>
</dbReference>
<name>A0A1I7YAF9_9BILA</name>
<dbReference type="InterPro" id="IPR048846">
    <property type="entry name" value="PaaX-like_central"/>
</dbReference>
<dbReference type="InterPro" id="IPR013225">
    <property type="entry name" value="PaaX_C"/>
</dbReference>
<dbReference type="Pfam" id="PF07876">
    <property type="entry name" value="Dabb"/>
    <property type="match status" value="1"/>
</dbReference>
<feature type="compositionally biased region" description="Low complexity" evidence="1">
    <location>
        <begin position="348"/>
        <end position="362"/>
    </location>
</feature>
<dbReference type="InterPro" id="IPR013097">
    <property type="entry name" value="Dabb"/>
</dbReference>
<reference evidence="4" key="1">
    <citation type="submission" date="2016-11" db="UniProtKB">
        <authorList>
            <consortium name="WormBaseParasite"/>
        </authorList>
    </citation>
    <scope>IDENTIFICATION</scope>
</reference>
<evidence type="ECO:0000313" key="3">
    <source>
        <dbReference type="Proteomes" id="UP000095287"/>
    </source>
</evidence>
<feature type="domain" description="Stress-response A/B barrel" evidence="2">
    <location>
        <begin position="2"/>
        <end position="94"/>
    </location>
</feature>
<dbReference type="PANTHER" id="PTHR30319">
    <property type="entry name" value="PHENYLACETIC ACID REGULATOR-RELATED TRANSCRIPTIONAL REPRESSOR"/>
    <property type="match status" value="1"/>
</dbReference>
<sequence>MYLHIVLMAPHTPLSPELVPKLDHAFIRIRQECPGIERFEWVPNLSRNSARYSHALLSVFRTQDSLDAYRESDAHQAMLDAIAPHIQDIVQAASGKGYALAAELEPHMQAGDERIFSSPSMNIRDPWLLVSFSVPESERQHRHKIRTGLARMGFGTVNAGLYIGPARLQAEAVEYIREHQLWPYIELFTCEPSGLSDIQEKISRWWNWDKLANEYQSFLNSYQHEVEVWQTALRQGTGEPLEAFRLYMPMVTRWRRLPFLDPGLAPELLPDNWVGNTARKLFGDLHRLLSPLSSQHVQQAIPNWKARGTDTLSKCAYQPPADCPIKVILSGSPPKAWMRSFTHCSAKSRSAAGKGKSSACASPKCPKAPRR</sequence>
<accession>A0A1I7YAF9</accession>
<feature type="region of interest" description="Disordered" evidence="1">
    <location>
        <begin position="348"/>
        <end position="371"/>
    </location>
</feature>
<organism evidence="3 4">
    <name type="scientific">Steinernema glaseri</name>
    <dbReference type="NCBI Taxonomy" id="37863"/>
    <lineage>
        <taxon>Eukaryota</taxon>
        <taxon>Metazoa</taxon>
        <taxon>Ecdysozoa</taxon>
        <taxon>Nematoda</taxon>
        <taxon>Chromadorea</taxon>
        <taxon>Rhabditida</taxon>
        <taxon>Tylenchina</taxon>
        <taxon>Panagrolaimomorpha</taxon>
        <taxon>Strongyloidoidea</taxon>
        <taxon>Steinernematidae</taxon>
        <taxon>Steinernema</taxon>
    </lineage>
</organism>
<evidence type="ECO:0000256" key="1">
    <source>
        <dbReference type="SAM" id="MobiDB-lite"/>
    </source>
</evidence>
<evidence type="ECO:0000313" key="4">
    <source>
        <dbReference type="WBParaSite" id="L893_g14375.t1"/>
    </source>
</evidence>
<dbReference type="Pfam" id="PF20803">
    <property type="entry name" value="PaaX_M"/>
    <property type="match status" value="1"/>
</dbReference>
<dbReference type="SMART" id="SM00886">
    <property type="entry name" value="Dabb"/>
    <property type="match status" value="1"/>
</dbReference>
<dbReference type="SUPFAM" id="SSF54909">
    <property type="entry name" value="Dimeric alpha+beta barrel"/>
    <property type="match status" value="1"/>
</dbReference>
<keyword evidence="3" id="KW-1185">Reference proteome</keyword>
<dbReference type="Gene3D" id="3.30.70.100">
    <property type="match status" value="1"/>
</dbReference>
<dbReference type="PANTHER" id="PTHR30319:SF1">
    <property type="entry name" value="TRANSCRIPTIONAL REPRESSOR PAAX"/>
    <property type="match status" value="1"/>
</dbReference>
<dbReference type="InterPro" id="IPR011008">
    <property type="entry name" value="Dimeric_a/b-barrel"/>
</dbReference>
<dbReference type="PROSITE" id="PS51502">
    <property type="entry name" value="S_R_A_B_BARREL"/>
    <property type="match status" value="1"/>
</dbReference>
<dbReference type="AlphaFoldDB" id="A0A1I7YAF9"/>
<proteinExistence type="predicted"/>
<evidence type="ECO:0000259" key="2">
    <source>
        <dbReference type="PROSITE" id="PS51502"/>
    </source>
</evidence>
<dbReference type="Pfam" id="PF08223">
    <property type="entry name" value="PaaX_C"/>
    <property type="match status" value="1"/>
</dbReference>